<protein>
    <submittedName>
        <fullName evidence="2">Uncharacterized protein</fullName>
    </submittedName>
</protein>
<proteinExistence type="predicted"/>
<dbReference type="AlphaFoldDB" id="A0A084AGY5"/>
<keyword evidence="3" id="KW-1185">Reference proteome</keyword>
<evidence type="ECO:0000256" key="1">
    <source>
        <dbReference type="SAM" id="MobiDB-lite"/>
    </source>
</evidence>
<dbReference type="HOGENOM" id="CLU_670792_0_0_1"/>
<accession>A0A084AGY5</accession>
<reference evidence="2 3" key="1">
    <citation type="journal article" date="2014" name="BMC Genomics">
        <title>Comparative genome sequencing reveals chemotype-specific gene clusters in the toxigenic black mold Stachybotrys.</title>
        <authorList>
            <person name="Semeiks J."/>
            <person name="Borek D."/>
            <person name="Otwinowski Z."/>
            <person name="Grishin N.V."/>
        </authorList>
    </citation>
    <scope>NUCLEOTIDE SEQUENCE [LARGE SCALE GENOMIC DNA]</scope>
    <source>
        <strain evidence="3">CBS 109288 / IBT 7711</strain>
    </source>
</reference>
<sequence>MEHLIRAFTRVIRRIDDADSIMALVSRIEKDDDFNASSVSAQDRRRILDFPDPEDEAANIAAASSLSKPDLLERAVRAPEQLSAQEATLLKDRYWDKVSRKETRARIAANEALSAVSDSDWHQTTDQLKALRAPLYEANEEKAIENAEAQVLKSLLAAAAPPKPAEAATPQRAPQWVNKFQENEGGQKPWGYAVFTDPEMGLGRERMEDYLARRDAALHWAMHAIGCGSAMEANWKTDQLDWPLDAKGDLPRVVKIQKLREHFLSLRDNGPPKRQRTGGSSDKVDSGGLKEGMLRNSILMIDRDCVDSVPSNGGPVDDMWVWVIDPDHHMDASKVSSEDDETTDASKHKYEGFLKVRLQQTVNNFFEARVFQEDIYSMQQLWGSAQMSRNQAFVSMKEEERQLWVPNRDVGSALRR</sequence>
<evidence type="ECO:0000313" key="2">
    <source>
        <dbReference type="EMBL" id="KEY64564.1"/>
    </source>
</evidence>
<evidence type="ECO:0000313" key="3">
    <source>
        <dbReference type="Proteomes" id="UP000028045"/>
    </source>
</evidence>
<dbReference type="EMBL" id="KL648733">
    <property type="protein sequence ID" value="KEY64564.1"/>
    <property type="molecule type" value="Genomic_DNA"/>
</dbReference>
<dbReference type="Proteomes" id="UP000028045">
    <property type="component" value="Unassembled WGS sequence"/>
</dbReference>
<gene>
    <name evidence="2" type="ORF">S7711_10738</name>
</gene>
<feature type="region of interest" description="Disordered" evidence="1">
    <location>
        <begin position="264"/>
        <end position="289"/>
    </location>
</feature>
<organism evidence="2 3">
    <name type="scientific">Stachybotrys chartarum (strain CBS 109288 / IBT 7711)</name>
    <name type="common">Toxic black mold</name>
    <name type="synonym">Stilbospora chartarum</name>
    <dbReference type="NCBI Taxonomy" id="1280523"/>
    <lineage>
        <taxon>Eukaryota</taxon>
        <taxon>Fungi</taxon>
        <taxon>Dikarya</taxon>
        <taxon>Ascomycota</taxon>
        <taxon>Pezizomycotina</taxon>
        <taxon>Sordariomycetes</taxon>
        <taxon>Hypocreomycetidae</taxon>
        <taxon>Hypocreales</taxon>
        <taxon>Stachybotryaceae</taxon>
        <taxon>Stachybotrys</taxon>
    </lineage>
</organism>
<name>A0A084AGY5_STACB</name>